<comment type="similarity">
    <text evidence="7">Belongs to the TRAP transporter large permease family.</text>
</comment>
<feature type="transmembrane region" description="Helical" evidence="7">
    <location>
        <begin position="274"/>
        <end position="300"/>
    </location>
</feature>
<evidence type="ECO:0000256" key="2">
    <source>
        <dbReference type="ARBA" id="ARBA00022475"/>
    </source>
</evidence>
<keyword evidence="4 7" id="KW-0812">Transmembrane</keyword>
<organism evidence="9 10">
    <name type="scientific">Neptunomonas antarctica</name>
    <dbReference type="NCBI Taxonomy" id="619304"/>
    <lineage>
        <taxon>Bacteria</taxon>
        <taxon>Pseudomonadati</taxon>
        <taxon>Pseudomonadota</taxon>
        <taxon>Gammaproteobacteria</taxon>
        <taxon>Oceanospirillales</taxon>
        <taxon>Oceanospirillaceae</taxon>
        <taxon>Neptunomonas</taxon>
    </lineage>
</organism>
<comment type="subunit">
    <text evidence="7">The complex comprises the extracytoplasmic solute receptor protein and the two transmembrane proteins.</text>
</comment>
<evidence type="ECO:0000256" key="1">
    <source>
        <dbReference type="ARBA" id="ARBA00004429"/>
    </source>
</evidence>
<comment type="subcellular location">
    <subcellularLocation>
        <location evidence="1 7">Cell inner membrane</location>
        <topology evidence="1 7">Multi-pass membrane protein</topology>
    </subcellularLocation>
</comment>
<feature type="domain" description="TRAP C4-dicarboxylate transport system permease DctM subunit" evidence="8">
    <location>
        <begin position="10"/>
        <end position="419"/>
    </location>
</feature>
<feature type="transmembrane region" description="Helical" evidence="7">
    <location>
        <begin position="174"/>
        <end position="197"/>
    </location>
</feature>
<comment type="function">
    <text evidence="7">Part of the tripartite ATP-independent periplasmic (TRAP) transport system.</text>
</comment>
<name>A0A1N7N9C3_9GAMM</name>
<comment type="caution">
    <text evidence="7">Lacks conserved residue(s) required for the propagation of feature annotation.</text>
</comment>
<feature type="transmembrane region" description="Helical" evidence="7">
    <location>
        <begin position="218"/>
        <end position="237"/>
    </location>
</feature>
<dbReference type="InterPro" id="IPR004681">
    <property type="entry name" value="TRAP_DctM"/>
</dbReference>
<dbReference type="AlphaFoldDB" id="A0A1N7N9C3"/>
<evidence type="ECO:0000256" key="3">
    <source>
        <dbReference type="ARBA" id="ARBA00022519"/>
    </source>
</evidence>
<keyword evidence="3 7" id="KW-0997">Cell inner membrane</keyword>
<evidence type="ECO:0000256" key="4">
    <source>
        <dbReference type="ARBA" id="ARBA00022692"/>
    </source>
</evidence>
<sequence length="430" mass="46241">MDMTSIMMTTMIALLLLGFPMMIPLLAATLIGFYYQFMGFDNSQFMIQQMLAGITPASLIAIPMFILAADIMTKGRSANKLIDMVMVYIGHYKGGLAVSTATACALFGAVSGSTQATVVAVGSTLRPKLLENGYNDSFNLSLIISSSGIALLIPPSIGMIIYGGISQTSISELFIAGIGPGILMLILFSLYSVFFAIKNEVPTLKKAPFRERFDVTKEALWPLGFPCIIVFGIYGGIFSPTEAASTCVLYALILEIIVFKSLDMKAVIGIAKSTGLITAIVFILVAAGAAFSWVISFAMIPQAIMENFGLNEANELQLLIAISIAFFVGCMFVDSIVVILILVPIFMPEIDRLGLDKVLVGVIITLQVAVGAVTPPFGCNIFTAVAIFKRPYIEVVRGLLPFVLMLALVAVLLIQFPQIALFLRDLAFAK</sequence>
<dbReference type="PANTHER" id="PTHR33362">
    <property type="entry name" value="SIALIC ACID TRAP TRANSPORTER PERMEASE PROTEIN SIAT-RELATED"/>
    <property type="match status" value="1"/>
</dbReference>
<keyword evidence="7" id="KW-0813">Transport</keyword>
<dbReference type="NCBIfam" id="TIGR00786">
    <property type="entry name" value="dctM"/>
    <property type="match status" value="1"/>
</dbReference>
<keyword evidence="2" id="KW-1003">Cell membrane</keyword>
<accession>A0A1N7N9C3</accession>
<evidence type="ECO:0000313" key="9">
    <source>
        <dbReference type="EMBL" id="SIS94916.1"/>
    </source>
</evidence>
<evidence type="ECO:0000259" key="8">
    <source>
        <dbReference type="Pfam" id="PF06808"/>
    </source>
</evidence>
<dbReference type="PIRSF" id="PIRSF006066">
    <property type="entry name" value="HI0050"/>
    <property type="match status" value="1"/>
</dbReference>
<proteinExistence type="inferred from homology"/>
<evidence type="ECO:0000256" key="5">
    <source>
        <dbReference type="ARBA" id="ARBA00022989"/>
    </source>
</evidence>
<keyword evidence="10" id="KW-1185">Reference proteome</keyword>
<dbReference type="Proteomes" id="UP000185999">
    <property type="component" value="Unassembled WGS sequence"/>
</dbReference>
<evidence type="ECO:0000256" key="7">
    <source>
        <dbReference type="RuleBase" id="RU369079"/>
    </source>
</evidence>
<keyword evidence="5 7" id="KW-1133">Transmembrane helix</keyword>
<feature type="transmembrane region" description="Helical" evidence="7">
    <location>
        <begin position="243"/>
        <end position="262"/>
    </location>
</feature>
<dbReference type="InterPro" id="IPR010656">
    <property type="entry name" value="DctM"/>
</dbReference>
<dbReference type="Pfam" id="PF06808">
    <property type="entry name" value="DctM"/>
    <property type="match status" value="1"/>
</dbReference>
<evidence type="ECO:0000256" key="6">
    <source>
        <dbReference type="ARBA" id="ARBA00023136"/>
    </source>
</evidence>
<feature type="transmembrane region" description="Helical" evidence="7">
    <location>
        <begin position="138"/>
        <end position="162"/>
    </location>
</feature>
<evidence type="ECO:0000313" key="10">
    <source>
        <dbReference type="Proteomes" id="UP000185999"/>
    </source>
</evidence>
<dbReference type="GO" id="GO:0022857">
    <property type="term" value="F:transmembrane transporter activity"/>
    <property type="evidence" value="ECO:0007669"/>
    <property type="project" value="UniProtKB-UniRule"/>
</dbReference>
<dbReference type="EMBL" id="FTOE01000008">
    <property type="protein sequence ID" value="SIS94916.1"/>
    <property type="molecule type" value="Genomic_DNA"/>
</dbReference>
<feature type="transmembrane region" description="Helical" evidence="7">
    <location>
        <begin position="399"/>
        <end position="423"/>
    </location>
</feature>
<feature type="transmembrane region" description="Helical" evidence="7">
    <location>
        <begin position="320"/>
        <end position="346"/>
    </location>
</feature>
<gene>
    <name evidence="9" type="ORF">SAMN05421760_108154</name>
</gene>
<dbReference type="STRING" id="619304.SAMN05421760_108154"/>
<protein>
    <recommendedName>
        <fullName evidence="7">TRAP transporter large permease protein</fullName>
    </recommendedName>
</protein>
<keyword evidence="6 7" id="KW-0472">Membrane</keyword>
<reference evidence="10" key="1">
    <citation type="submission" date="2017-01" db="EMBL/GenBank/DDBJ databases">
        <authorList>
            <person name="Varghese N."/>
            <person name="Submissions S."/>
        </authorList>
    </citation>
    <scope>NUCLEOTIDE SEQUENCE [LARGE SCALE GENOMIC DNA]</scope>
    <source>
        <strain evidence="10">DSM 22306</strain>
    </source>
</reference>
<dbReference type="GO" id="GO:0005886">
    <property type="term" value="C:plasma membrane"/>
    <property type="evidence" value="ECO:0007669"/>
    <property type="project" value="UniProtKB-SubCell"/>
</dbReference>
<feature type="transmembrane region" description="Helical" evidence="7">
    <location>
        <begin position="358"/>
        <end position="387"/>
    </location>
</feature>
<feature type="transmembrane region" description="Helical" evidence="7">
    <location>
        <begin position="51"/>
        <end position="72"/>
    </location>
</feature>